<dbReference type="GO" id="GO:0005524">
    <property type="term" value="F:ATP binding"/>
    <property type="evidence" value="ECO:0007669"/>
    <property type="project" value="UniProtKB-KW"/>
</dbReference>
<comment type="subcellular location">
    <subcellularLocation>
        <location evidence="11">Cytoplasm</location>
    </subcellularLocation>
    <subcellularLocation>
        <location evidence="11">Nucleus</location>
    </subcellularLocation>
</comment>
<protein>
    <recommendedName>
        <fullName evidence="11">Adenylate kinase isoenzyme 6 homolog</fullName>
        <shortName evidence="11">AK6</shortName>
        <ecNumber evidence="11">2.7.4.3</ecNumber>
    </recommendedName>
    <alternativeName>
        <fullName evidence="11">Dual activity adenylate kinase/ATPase</fullName>
        <shortName evidence="11">AK/ATPase</shortName>
    </alternativeName>
</protein>
<feature type="binding site" evidence="11">
    <location>
        <position position="527"/>
    </location>
    <ligand>
        <name>ATP</name>
        <dbReference type="ChEBI" id="CHEBI:30616"/>
    </ligand>
</feature>
<dbReference type="EC" id="2.7.4.3" evidence="11"/>
<feature type="domain" description="UFSP1/2/DUB catalytic" evidence="13">
    <location>
        <begin position="185"/>
        <end position="415"/>
    </location>
</feature>
<evidence type="ECO:0000256" key="1">
    <source>
        <dbReference type="ARBA" id="ARBA00000582"/>
    </source>
</evidence>
<evidence type="ECO:0000256" key="8">
    <source>
        <dbReference type="ARBA" id="ARBA00022801"/>
    </source>
</evidence>
<dbReference type="PANTHER" id="PTHR12595:SF0">
    <property type="entry name" value="ADENYLATE KINASE ISOENZYME 6"/>
    <property type="match status" value="1"/>
</dbReference>
<feature type="binding site" evidence="11">
    <location>
        <position position="566"/>
    </location>
    <ligand>
        <name>ATP</name>
        <dbReference type="ChEBI" id="CHEBI:30616"/>
    </ligand>
</feature>
<evidence type="ECO:0000256" key="4">
    <source>
        <dbReference type="ARBA" id="ARBA00022552"/>
    </source>
</evidence>
<keyword evidence="7 11" id="KW-0418">Kinase</keyword>
<evidence type="ECO:0000256" key="11">
    <source>
        <dbReference type="HAMAP-Rule" id="MF_03173"/>
    </source>
</evidence>
<dbReference type="AlphaFoldDB" id="A0A2I2EYT3"/>
<organism evidence="14 15">
    <name type="scientific">Aspergillus candidus</name>
    <dbReference type="NCBI Taxonomy" id="41067"/>
    <lineage>
        <taxon>Eukaryota</taxon>
        <taxon>Fungi</taxon>
        <taxon>Dikarya</taxon>
        <taxon>Ascomycota</taxon>
        <taxon>Pezizomycotina</taxon>
        <taxon>Eurotiomycetes</taxon>
        <taxon>Eurotiomycetidae</taxon>
        <taxon>Eurotiales</taxon>
        <taxon>Aspergillaceae</taxon>
        <taxon>Aspergillus</taxon>
        <taxon>Aspergillus subgen. Circumdati</taxon>
    </lineage>
</organism>
<dbReference type="GO" id="GO:0042274">
    <property type="term" value="P:ribosomal small subunit biogenesis"/>
    <property type="evidence" value="ECO:0007669"/>
    <property type="project" value="UniProtKB-UniRule"/>
</dbReference>
<accession>A0A2I2EYT3</accession>
<dbReference type="OrthoDB" id="288987at2759"/>
<name>A0A2I2EYT3_ASPCN</name>
<dbReference type="Pfam" id="PF13238">
    <property type="entry name" value="AAA_18"/>
    <property type="match status" value="1"/>
</dbReference>
<dbReference type="InterPro" id="IPR012462">
    <property type="entry name" value="UFSP1/2_DUB_cat"/>
</dbReference>
<comment type="catalytic activity">
    <reaction evidence="11">
        <text>ATP + H2O = ADP + phosphate + H(+)</text>
        <dbReference type="Rhea" id="RHEA:13065"/>
        <dbReference type="ChEBI" id="CHEBI:15377"/>
        <dbReference type="ChEBI" id="CHEBI:15378"/>
        <dbReference type="ChEBI" id="CHEBI:30616"/>
        <dbReference type="ChEBI" id="CHEBI:43474"/>
        <dbReference type="ChEBI" id="CHEBI:456216"/>
    </reaction>
</comment>
<feature type="region of interest" description="Disordered" evidence="12">
    <location>
        <begin position="69"/>
        <end position="99"/>
    </location>
</feature>
<evidence type="ECO:0000256" key="3">
    <source>
        <dbReference type="ARBA" id="ARBA00022517"/>
    </source>
</evidence>
<evidence type="ECO:0000256" key="2">
    <source>
        <dbReference type="ARBA" id="ARBA00022490"/>
    </source>
</evidence>
<dbReference type="PANTHER" id="PTHR12595">
    <property type="entry name" value="POS9-ACTIVATING FACTOR FAP7-RELATED"/>
    <property type="match status" value="1"/>
</dbReference>
<keyword evidence="6 11" id="KW-0547">Nucleotide-binding</keyword>
<feature type="binding site" evidence="11">
    <location>
        <position position="434"/>
    </location>
    <ligand>
        <name>ATP</name>
        <dbReference type="ChEBI" id="CHEBI:30616"/>
    </ligand>
</feature>
<dbReference type="InterPro" id="IPR027417">
    <property type="entry name" value="P-loop_NTPase"/>
</dbReference>
<comment type="similarity">
    <text evidence="11">Belongs to the adenylate kinase family. AK6 subfamily.</text>
</comment>
<evidence type="ECO:0000259" key="13">
    <source>
        <dbReference type="Pfam" id="PF07910"/>
    </source>
</evidence>
<keyword evidence="15" id="KW-1185">Reference proteome</keyword>
<dbReference type="GeneID" id="36522744"/>
<dbReference type="FunFam" id="3.40.50.300:FF:000372">
    <property type="entry name" value="Adenylate kinase isoenzyme 6 homolog"/>
    <property type="match status" value="1"/>
</dbReference>
<dbReference type="GO" id="GO:0016887">
    <property type="term" value="F:ATP hydrolysis activity"/>
    <property type="evidence" value="ECO:0007669"/>
    <property type="project" value="UniProtKB-UniRule"/>
</dbReference>
<dbReference type="Proteomes" id="UP000234585">
    <property type="component" value="Unassembled WGS sequence"/>
</dbReference>
<evidence type="ECO:0000313" key="15">
    <source>
        <dbReference type="Proteomes" id="UP000234585"/>
    </source>
</evidence>
<keyword evidence="10 11" id="KW-0539">Nucleus</keyword>
<dbReference type="GO" id="GO:0004017">
    <property type="term" value="F:AMP kinase activity"/>
    <property type="evidence" value="ECO:0007669"/>
    <property type="project" value="UniProtKB-UniRule"/>
</dbReference>
<dbReference type="Gene3D" id="3.40.50.300">
    <property type="entry name" value="P-loop containing nucleotide triphosphate hydrolases"/>
    <property type="match status" value="1"/>
</dbReference>
<feature type="region of interest" description="LID" evidence="11">
    <location>
        <begin position="526"/>
        <end position="536"/>
    </location>
</feature>
<evidence type="ECO:0000256" key="5">
    <source>
        <dbReference type="ARBA" id="ARBA00022679"/>
    </source>
</evidence>
<keyword evidence="3 11" id="KW-0690">Ribosome biogenesis</keyword>
<feature type="binding site" evidence="11">
    <location>
        <position position="435"/>
    </location>
    <ligand>
        <name>ATP</name>
        <dbReference type="ChEBI" id="CHEBI:30616"/>
    </ligand>
</feature>
<proteinExistence type="inferred from homology"/>
<feature type="binding site" evidence="11">
    <location>
        <position position="433"/>
    </location>
    <ligand>
        <name>ATP</name>
        <dbReference type="ChEBI" id="CHEBI:30616"/>
    </ligand>
</feature>
<dbReference type="Pfam" id="PF07910">
    <property type="entry name" value="Peptidase_C78"/>
    <property type="match status" value="1"/>
</dbReference>
<comment type="subunit">
    <text evidence="11">Interacts with small ribosomal subunit protein uS11. Not a structural component of 43S pre-ribosomes, but transiently interacts with them by binding to uS11.</text>
</comment>
<dbReference type="GO" id="GO:0005737">
    <property type="term" value="C:cytoplasm"/>
    <property type="evidence" value="ECO:0007669"/>
    <property type="project" value="UniProtKB-SubCell"/>
</dbReference>
<dbReference type="STRING" id="41067.A0A2I2EYT3"/>
<keyword evidence="5 11" id="KW-0808">Transferase</keyword>
<evidence type="ECO:0000256" key="10">
    <source>
        <dbReference type="ARBA" id="ARBA00023242"/>
    </source>
</evidence>
<feature type="binding site" evidence="11">
    <location>
        <position position="432"/>
    </location>
    <ligand>
        <name>ATP</name>
        <dbReference type="ChEBI" id="CHEBI:30616"/>
    </ligand>
</feature>
<dbReference type="RefSeq" id="XP_024667534.1">
    <property type="nucleotide sequence ID" value="XM_024815584.1"/>
</dbReference>
<dbReference type="InterPro" id="IPR020618">
    <property type="entry name" value="Adenyl_kinase_AK6"/>
</dbReference>
<feature type="binding site" evidence="11">
    <location>
        <position position="430"/>
    </location>
    <ligand>
        <name>ATP</name>
        <dbReference type="ChEBI" id="CHEBI:30616"/>
    </ligand>
</feature>
<comment type="catalytic activity">
    <reaction evidence="1 11">
        <text>AMP + ATP = 2 ADP</text>
        <dbReference type="Rhea" id="RHEA:12973"/>
        <dbReference type="ChEBI" id="CHEBI:30616"/>
        <dbReference type="ChEBI" id="CHEBI:456215"/>
        <dbReference type="ChEBI" id="CHEBI:456216"/>
        <dbReference type="EC" id="2.7.4.3"/>
    </reaction>
</comment>
<comment type="function">
    <text evidence="11">Broad-specificity nucleoside monophosphate (NMP) kinase that catalyzes the reversible transfer of the terminal phosphate group between nucleoside triphosphates and monophosphates. Has also ATPase activity. Involved in the late cytoplasmic maturation steps of the 40S ribosomal particles, specifically 18S rRNA maturation. While NMP activity is not required for ribosome maturation, ATPase activity is. Associates transiently with small ribosomal subunit protein uS11. ATP hydrolysis breaks the interaction with uS11. May temporarily remove uS11 from the ribosome to enable a conformational change of the ribosomal RNA that is needed for the final maturation step of the small ribosomal subunit. Its NMP activity may have a role in nuclear energy homeostasis.</text>
</comment>
<dbReference type="SUPFAM" id="SSF52540">
    <property type="entry name" value="P-loop containing nucleoside triphosphate hydrolases"/>
    <property type="match status" value="1"/>
</dbReference>
<evidence type="ECO:0000256" key="9">
    <source>
        <dbReference type="ARBA" id="ARBA00022840"/>
    </source>
</evidence>
<keyword evidence="8" id="KW-0378">Hydrolase</keyword>
<dbReference type="Gene3D" id="3.90.70.130">
    <property type="match status" value="1"/>
</dbReference>
<evidence type="ECO:0000256" key="12">
    <source>
        <dbReference type="SAM" id="MobiDB-lite"/>
    </source>
</evidence>
<dbReference type="EMBL" id="KZ559204">
    <property type="protein sequence ID" value="PLB33522.1"/>
    <property type="molecule type" value="Genomic_DNA"/>
</dbReference>
<sequence length="592" mass="67116">MDHQNTDIPMLGCPICPFTDSDENFIIDHVEYCHPDHTRVTNSTALYDHAEDSVPRDMSSHMGLLPDQTARIQDPGASGEHRSKGSAKGLPNAINNNSDRNAAALENIPSGRVKKLKRSELGPYANEKQMPSWLRKLLERGAKRTRSNRIAPDGTLHKYESVENETPGIVPVLARLCRQDKSVGRAFLCNPNVYHVSKMSMEGSFCGYRNIQMLISYIKECHCPGHEYFPGLLPTILQLQDMIERAWDLGFNNVGRLETGGIRGTRKFIGTPEVRLAYQRRRCVYILIGCADPRIRCEASSIGNTKETRAHDALLKTIAAYFRGPHPMETDDKVILTSLPPVYLQHHGHSLTIVGFEVRDNGKANLLVFDPMLKTSRVMKRLRSASEKVVDPTRILKGYRRGAKYLQRYKAFEILNMRTSPNVIITGTPGVGKTVHCEQIAQDTGLRHLSINQVAKDRGCFESYDEELETWVVDEDKLLDAIEEEVLQGGYLIDWHACDLFPKSWIDLVVVLRCPSTSILYDRLSTRGYKQEKLQENMDAEIFGVLVEEAREAYDEEIVVELNSEKDDDVDNNCARISSWVERWRIDQTDNN</sequence>
<keyword evidence="9 11" id="KW-0067">ATP-binding</keyword>
<evidence type="ECO:0000313" key="14">
    <source>
        <dbReference type="EMBL" id="PLB33522.1"/>
    </source>
</evidence>
<dbReference type="GO" id="GO:0005634">
    <property type="term" value="C:nucleus"/>
    <property type="evidence" value="ECO:0007669"/>
    <property type="project" value="UniProtKB-SubCell"/>
</dbReference>
<evidence type="ECO:0000256" key="6">
    <source>
        <dbReference type="ARBA" id="ARBA00022741"/>
    </source>
</evidence>
<reference evidence="14 15" key="1">
    <citation type="submission" date="2017-12" db="EMBL/GenBank/DDBJ databases">
        <authorList>
            <consortium name="DOE Joint Genome Institute"/>
            <person name="Haridas S."/>
            <person name="Kjaerbolling I."/>
            <person name="Vesth T.C."/>
            <person name="Frisvad J.C."/>
            <person name="Nybo J.L."/>
            <person name="Theobald S."/>
            <person name="Kuo A."/>
            <person name="Bowyer P."/>
            <person name="Matsuda Y."/>
            <person name="Mondo S."/>
            <person name="Lyhne E.K."/>
            <person name="Kogle M.E."/>
            <person name="Clum A."/>
            <person name="Lipzen A."/>
            <person name="Salamov A."/>
            <person name="Ngan C.Y."/>
            <person name="Daum C."/>
            <person name="Chiniquy J."/>
            <person name="Barry K."/>
            <person name="LaButti K."/>
            <person name="Simmons B.A."/>
            <person name="Magnuson J.K."/>
            <person name="Mortensen U.H."/>
            <person name="Larsen T.O."/>
            <person name="Grigoriev I.V."/>
            <person name="Baker S.E."/>
            <person name="Andersen M.R."/>
            <person name="Nordberg H.P."/>
            <person name="Cantor M.N."/>
            <person name="Hua S.X."/>
        </authorList>
    </citation>
    <scope>NUCLEOTIDE SEQUENCE [LARGE SCALE GENOMIC DNA]</scope>
    <source>
        <strain evidence="14 15">CBS 102.13</strain>
    </source>
</reference>
<keyword evidence="4 11" id="KW-0698">rRNA processing</keyword>
<evidence type="ECO:0000256" key="7">
    <source>
        <dbReference type="ARBA" id="ARBA00022777"/>
    </source>
</evidence>
<gene>
    <name evidence="14" type="ORF">BDW47DRAFT_121146</name>
</gene>
<feature type="region of interest" description="NMPbind" evidence="11">
    <location>
        <begin position="450"/>
        <end position="473"/>
    </location>
</feature>
<dbReference type="GO" id="GO:0006364">
    <property type="term" value="P:rRNA processing"/>
    <property type="evidence" value="ECO:0007669"/>
    <property type="project" value="UniProtKB-KW"/>
</dbReference>
<dbReference type="HAMAP" id="MF_00039">
    <property type="entry name" value="Adenylate_kinase_AK6"/>
    <property type="match status" value="1"/>
</dbReference>
<keyword evidence="2 11" id="KW-0963">Cytoplasm</keyword>